<proteinExistence type="predicted"/>
<dbReference type="Pfam" id="PF00078">
    <property type="entry name" value="RVT_1"/>
    <property type="match status" value="1"/>
</dbReference>
<dbReference type="SUPFAM" id="SSF56219">
    <property type="entry name" value="DNase I-like"/>
    <property type="match status" value="1"/>
</dbReference>
<dbReference type="Gene3D" id="3.60.10.10">
    <property type="entry name" value="Endonuclease/exonuclease/phosphatase"/>
    <property type="match status" value="1"/>
</dbReference>
<feature type="domain" description="Reverse transcriptase" evidence="1">
    <location>
        <begin position="185"/>
        <end position="442"/>
    </location>
</feature>
<dbReference type="CDD" id="cd01650">
    <property type="entry name" value="RT_nLTR_like"/>
    <property type="match status" value="1"/>
</dbReference>
<evidence type="ECO:0000313" key="2">
    <source>
        <dbReference type="EMBL" id="SPD19332.1"/>
    </source>
</evidence>
<name>A0A2N9I3S5_FAGSY</name>
<dbReference type="InterPro" id="IPR052343">
    <property type="entry name" value="Retrotransposon-Effector_Assoc"/>
</dbReference>
<organism evidence="2">
    <name type="scientific">Fagus sylvatica</name>
    <name type="common">Beechnut</name>
    <dbReference type="NCBI Taxonomy" id="28930"/>
    <lineage>
        <taxon>Eukaryota</taxon>
        <taxon>Viridiplantae</taxon>
        <taxon>Streptophyta</taxon>
        <taxon>Embryophyta</taxon>
        <taxon>Tracheophyta</taxon>
        <taxon>Spermatophyta</taxon>
        <taxon>Magnoliopsida</taxon>
        <taxon>eudicotyledons</taxon>
        <taxon>Gunneridae</taxon>
        <taxon>Pentapetalae</taxon>
        <taxon>rosids</taxon>
        <taxon>fabids</taxon>
        <taxon>Fagales</taxon>
        <taxon>Fagaceae</taxon>
        <taxon>Fagus</taxon>
    </lineage>
</organism>
<evidence type="ECO:0000259" key="1">
    <source>
        <dbReference type="PROSITE" id="PS50878"/>
    </source>
</evidence>
<dbReference type="EMBL" id="OIVN01004796">
    <property type="protein sequence ID" value="SPD19332.1"/>
    <property type="molecule type" value="Genomic_DNA"/>
</dbReference>
<dbReference type="InterPro" id="IPR036691">
    <property type="entry name" value="Endo/exonu/phosph_ase_sf"/>
</dbReference>
<dbReference type="InterPro" id="IPR043502">
    <property type="entry name" value="DNA/RNA_pol_sf"/>
</dbReference>
<accession>A0A2N9I3S5</accession>
<sequence>MRILSWNCRGAGRVPTVRAIKALVRTKDNVGKAGGLALFWKHGVDLEVVFANQYVVAALIYSDPPENPWLLIVAHGPPYLAKKRKFWELMEEIISGFSGHWCLLGDLNSISTKAEKKGGRSLGVKHLTAPNSDHNAYFTRTLTWSLKKVSNHFVLRPQGPDGFSGVFFKKYWSIVGDQVVATVQSVFRDGWLLRNVNHTYITLIPKKQGACNFNHFRPISLCNFYYKIISKIIVNRMCPLLSKIIDPSQAAFVLDRWIAENMVLAQEVVHSFKNMKRKKGFVGFKLDFHKAYDCLEWEFITTVLEALGFDHRFINLIHQCISTIHYTLLLNGSKSTSFVPSRGIRQGDPFSPYLFILCSEVLSRLITREVGEGCITGVHNQFCRQIKSQWGFNQLPKDSKYLGMPLFLSANKTRDLAFVKEKVEARIRGWKGKCLSWIGESYSELNQLPKLPPFMGGLGFRSFESFNEAMIAKLAWWVLLGHDSFYVKVVKAKYKVDSKWLLARPTKAASFTWRGLESVRHILAKGAYMLVGSGQNILMWKDPWIPEFNNFLPQPRDTSCTQQSMAVADLIKLWKLPIHESLKMHLWRIASKLLPTKVALFRTDAIQLSDSAKVIETLIDPPVELVHENRVPEIDVVLREVLIRSKEHENSRSPPSFSPQVNVQAMWIYPIPDYIKFNTNAAVELSSSSITVVARKLERGSGVGSLQKGEHHYPSSSRG</sequence>
<dbReference type="PANTHER" id="PTHR46890">
    <property type="entry name" value="NON-LTR RETROLELEMENT REVERSE TRANSCRIPTASE-LIKE PROTEIN-RELATED"/>
    <property type="match status" value="1"/>
</dbReference>
<dbReference type="SUPFAM" id="SSF56672">
    <property type="entry name" value="DNA/RNA polymerases"/>
    <property type="match status" value="1"/>
</dbReference>
<gene>
    <name evidence="2" type="ORF">FSB_LOCUS47214</name>
</gene>
<reference evidence="2" key="1">
    <citation type="submission" date="2018-02" db="EMBL/GenBank/DDBJ databases">
        <authorList>
            <person name="Cohen D.B."/>
            <person name="Kent A.D."/>
        </authorList>
    </citation>
    <scope>NUCLEOTIDE SEQUENCE</scope>
</reference>
<protein>
    <recommendedName>
        <fullName evidence="1">Reverse transcriptase domain-containing protein</fullName>
    </recommendedName>
</protein>
<dbReference type="AlphaFoldDB" id="A0A2N9I3S5"/>
<dbReference type="PROSITE" id="PS50878">
    <property type="entry name" value="RT_POL"/>
    <property type="match status" value="1"/>
</dbReference>
<dbReference type="PANTHER" id="PTHR46890:SF48">
    <property type="entry name" value="RNA-DIRECTED DNA POLYMERASE"/>
    <property type="match status" value="1"/>
</dbReference>
<dbReference type="InterPro" id="IPR000477">
    <property type="entry name" value="RT_dom"/>
</dbReference>